<accession>E6PNC4</accession>
<proteinExistence type="predicted"/>
<dbReference type="AlphaFoldDB" id="E6PNC4"/>
<gene>
    <name evidence="1" type="ORF">CARN2_1284</name>
</gene>
<evidence type="ECO:0000313" key="1">
    <source>
        <dbReference type="EMBL" id="CBH96426.1"/>
    </source>
</evidence>
<comment type="caution">
    <text evidence="1">The sequence shown here is derived from an EMBL/GenBank/DDBJ whole genome shotgun (WGS) entry which is preliminary data.</text>
</comment>
<reference evidence="1" key="1">
    <citation type="submission" date="2009-10" db="EMBL/GenBank/DDBJ databases">
        <title>Diversity of trophic interactions inside an arsenic-rich microbial ecosystem.</title>
        <authorList>
            <person name="Bertin P.N."/>
            <person name="Heinrich-Salmeron A."/>
            <person name="Pelletier E."/>
            <person name="Goulhen-Chollet F."/>
            <person name="Arsene-Ploetze F."/>
            <person name="Gallien S."/>
            <person name="Calteau A."/>
            <person name="Vallenet D."/>
            <person name="Casiot C."/>
            <person name="Chane-Woon-Ming B."/>
            <person name="Giloteaux L."/>
            <person name="Barakat M."/>
            <person name="Bonnefoy V."/>
            <person name="Bruneel O."/>
            <person name="Chandler M."/>
            <person name="Cleiss J."/>
            <person name="Duran R."/>
            <person name="Elbaz-Poulichet F."/>
            <person name="Fonknechten N."/>
            <person name="Lauga B."/>
            <person name="Mornico D."/>
            <person name="Ortet P."/>
            <person name="Schaeffer C."/>
            <person name="Siguier P."/>
            <person name="Alexander Thil Smith A."/>
            <person name="Van Dorsselaer A."/>
            <person name="Weissenbach J."/>
            <person name="Medigue C."/>
            <person name="Le Paslier D."/>
        </authorList>
    </citation>
    <scope>NUCLEOTIDE SEQUENCE</scope>
</reference>
<name>E6PNC4_9ZZZZ</name>
<sequence length="226" mass="25961">MPKKSSINPKKRSRVTNQRERIIDLLAQADKVDIDFTLDPRERPLTGIDLDQWRAAMGITSTDVAYALAIPPSKLAARCRARTALSLDLEILIRLYEKAPGPPTWYPPSMREVYETLYKADQEQFAATHGPRAPGYARQGYYARFAALFGRTLHNAYRWIDHGGNVRADMSRIAGKLWQLPMNERKLTLEHLSRRAWKLRGIDFDLEFPEPTPEGLDGLWSKLDRR</sequence>
<protein>
    <submittedName>
        <fullName evidence="1">Uncharacterized protein</fullName>
    </submittedName>
</protein>
<dbReference type="EMBL" id="CABM01000027">
    <property type="protein sequence ID" value="CBH96426.1"/>
    <property type="molecule type" value="Genomic_DNA"/>
</dbReference>
<organism evidence="1">
    <name type="scientific">mine drainage metagenome</name>
    <dbReference type="NCBI Taxonomy" id="410659"/>
    <lineage>
        <taxon>unclassified sequences</taxon>
        <taxon>metagenomes</taxon>
        <taxon>ecological metagenomes</taxon>
    </lineage>
</organism>